<feature type="region of interest" description="Disordered" evidence="1">
    <location>
        <begin position="1"/>
        <end position="140"/>
    </location>
</feature>
<dbReference type="Proteomes" id="UP000531561">
    <property type="component" value="Unassembled WGS sequence"/>
</dbReference>
<evidence type="ECO:0000313" key="3">
    <source>
        <dbReference type="Proteomes" id="UP000531561"/>
    </source>
</evidence>
<accession>A0A8H6ELX1</accession>
<comment type="caution">
    <text evidence="2">The sequence shown here is derived from an EMBL/GenBank/DDBJ whole genome shotgun (WGS) entry which is preliminary data.</text>
</comment>
<feature type="compositionally biased region" description="Acidic residues" evidence="1">
    <location>
        <begin position="123"/>
        <end position="136"/>
    </location>
</feature>
<gene>
    <name evidence="2" type="ORF">Bfra_001399</name>
</gene>
<dbReference type="Gene3D" id="3.10.490.10">
    <property type="entry name" value="Gamma-glutamyl cyclotransferase-like"/>
    <property type="match status" value="1"/>
</dbReference>
<evidence type="ECO:0000313" key="2">
    <source>
        <dbReference type="EMBL" id="KAF5877038.1"/>
    </source>
</evidence>
<reference evidence="2 3" key="1">
    <citation type="journal article" date="2020" name="Phytopathology">
        <title>A high-quality genome resource of Botrytis fragariae, a new and rapidly spreading fungal pathogen causing strawberry gray mold in the U.S.A.</title>
        <authorList>
            <person name="Wu Y."/>
            <person name="Saski C.A."/>
            <person name="Schnabel G."/>
            <person name="Xiao S."/>
            <person name="Hu M."/>
        </authorList>
    </citation>
    <scope>NUCLEOTIDE SEQUENCE [LARGE SCALE GENOMIC DNA]</scope>
    <source>
        <strain evidence="2 3">BVB16</strain>
    </source>
</reference>
<keyword evidence="3" id="KW-1185">Reference proteome</keyword>
<dbReference type="OrthoDB" id="2924818at2759"/>
<feature type="compositionally biased region" description="Polar residues" evidence="1">
    <location>
        <begin position="1"/>
        <end position="17"/>
    </location>
</feature>
<dbReference type="AlphaFoldDB" id="A0A8H6ELX1"/>
<dbReference type="EMBL" id="JABFCT010000003">
    <property type="protein sequence ID" value="KAF5877038.1"/>
    <property type="molecule type" value="Genomic_DNA"/>
</dbReference>
<feature type="compositionally biased region" description="Basic and acidic residues" evidence="1">
    <location>
        <begin position="34"/>
        <end position="46"/>
    </location>
</feature>
<sequence>MSSIKNESAPPSRSNSIPPYISDSEPESVSLSPPREDGSRHDEREFISGYTRSLYRDGRGYRGSYGHGRVERPGGDDDEDENEDDDGVNEYGDREDDGEERDDNEEEENENEDPDLEIKNEDSPEPELEISIEIEDNQMNVPHTQQILLSDMEGSEDELDSDRNSTTASEDWRNMNFNQDDEISTPALPTDEDIMAAAEEELQKQIYKAVQEEKIRQDMAAANHRPTPDPSPTIRFFAIGADMCEEFMETICPDAKLLGIGRLDGWMFCVDEKVEGVCCYRNIAPDSDLKKEEAEAEYNTIDKVVYGLIWEVHENTLYTLLELDKKGREPQFGMARVDVVRLECKGLGRAFGMGWGLKRGLKEVGMERDVVVFTGIPGGMGLGEGYNEGVNRGIVEGCMRGIPDEWVESDVRIWVQYPYVPVPMK</sequence>
<organism evidence="2 3">
    <name type="scientific">Botrytis fragariae</name>
    <dbReference type="NCBI Taxonomy" id="1964551"/>
    <lineage>
        <taxon>Eukaryota</taxon>
        <taxon>Fungi</taxon>
        <taxon>Dikarya</taxon>
        <taxon>Ascomycota</taxon>
        <taxon>Pezizomycotina</taxon>
        <taxon>Leotiomycetes</taxon>
        <taxon>Helotiales</taxon>
        <taxon>Sclerotiniaceae</taxon>
        <taxon>Botrytis</taxon>
    </lineage>
</organism>
<evidence type="ECO:0000256" key="1">
    <source>
        <dbReference type="SAM" id="MobiDB-lite"/>
    </source>
</evidence>
<proteinExistence type="predicted"/>
<feature type="compositionally biased region" description="Acidic residues" evidence="1">
    <location>
        <begin position="76"/>
        <end position="115"/>
    </location>
</feature>
<dbReference type="RefSeq" id="XP_037195984.1">
    <property type="nucleotide sequence ID" value="XM_037331830.1"/>
</dbReference>
<name>A0A8H6ELX1_9HELO</name>
<protein>
    <submittedName>
        <fullName evidence="2">Uncharacterized protein</fullName>
    </submittedName>
</protein>
<dbReference type="GeneID" id="59255522"/>